<evidence type="ECO:0000313" key="3">
    <source>
        <dbReference type="EMBL" id="KAJ4447075.1"/>
    </source>
</evidence>
<evidence type="ECO:0000313" key="4">
    <source>
        <dbReference type="Proteomes" id="UP001148838"/>
    </source>
</evidence>
<evidence type="ECO:0000256" key="2">
    <source>
        <dbReference type="SAM" id="MobiDB-lite"/>
    </source>
</evidence>
<comment type="caution">
    <text evidence="3">The sequence shown here is derived from an EMBL/GenBank/DDBJ whole genome shotgun (WGS) entry which is preliminary data.</text>
</comment>
<feature type="coiled-coil region" evidence="1">
    <location>
        <begin position="582"/>
        <end position="612"/>
    </location>
</feature>
<dbReference type="PANTHER" id="PTHR36170">
    <property type="entry name" value="CENTROSOMAL PROTEIN OF 89 KDA"/>
    <property type="match status" value="1"/>
</dbReference>
<feature type="compositionally biased region" description="Basic and acidic residues" evidence="2">
    <location>
        <begin position="108"/>
        <end position="118"/>
    </location>
</feature>
<keyword evidence="4" id="KW-1185">Reference proteome</keyword>
<reference evidence="3 4" key="1">
    <citation type="journal article" date="2022" name="Allergy">
        <title>Genome assembly and annotation of Periplaneta americana reveal a comprehensive cockroach allergen profile.</title>
        <authorList>
            <person name="Wang L."/>
            <person name="Xiong Q."/>
            <person name="Saelim N."/>
            <person name="Wang L."/>
            <person name="Nong W."/>
            <person name="Wan A.T."/>
            <person name="Shi M."/>
            <person name="Liu X."/>
            <person name="Cao Q."/>
            <person name="Hui J.H.L."/>
            <person name="Sookrung N."/>
            <person name="Leung T.F."/>
            <person name="Tungtrongchitr A."/>
            <person name="Tsui S.K.W."/>
        </authorList>
    </citation>
    <scope>NUCLEOTIDE SEQUENCE [LARGE SCALE GENOMIC DNA]</scope>
    <source>
        <strain evidence="3">PWHHKU_190912</strain>
    </source>
</reference>
<feature type="compositionally biased region" description="Basic residues" evidence="2">
    <location>
        <begin position="94"/>
        <end position="107"/>
    </location>
</feature>
<dbReference type="PANTHER" id="PTHR36170:SF1">
    <property type="entry name" value="CENTROSOMAL PROTEIN OF 89 KDA"/>
    <property type="match status" value="1"/>
</dbReference>
<keyword evidence="1" id="KW-0175">Coiled coil</keyword>
<feature type="region of interest" description="Disordered" evidence="2">
    <location>
        <begin position="1"/>
        <end position="20"/>
    </location>
</feature>
<feature type="compositionally biased region" description="Basic and acidic residues" evidence="2">
    <location>
        <begin position="73"/>
        <end position="93"/>
    </location>
</feature>
<accession>A0ABQ8TNW7</accession>
<protein>
    <submittedName>
        <fullName evidence="3">Uncharacterized protein</fullName>
    </submittedName>
</protein>
<feature type="coiled-coil region" evidence="1">
    <location>
        <begin position="328"/>
        <end position="411"/>
    </location>
</feature>
<name>A0ABQ8TNW7_PERAM</name>
<dbReference type="InterPro" id="IPR033545">
    <property type="entry name" value="CEP89"/>
</dbReference>
<evidence type="ECO:0000256" key="1">
    <source>
        <dbReference type="SAM" id="Coils"/>
    </source>
</evidence>
<feature type="coiled-coil region" evidence="1">
    <location>
        <begin position="169"/>
        <end position="273"/>
    </location>
</feature>
<proteinExistence type="predicted"/>
<feature type="coiled-coil region" evidence="1">
    <location>
        <begin position="499"/>
        <end position="547"/>
    </location>
</feature>
<dbReference type="Proteomes" id="UP001148838">
    <property type="component" value="Unassembled WGS sequence"/>
</dbReference>
<feature type="compositionally biased region" description="Polar residues" evidence="2">
    <location>
        <begin position="42"/>
        <end position="51"/>
    </location>
</feature>
<feature type="compositionally biased region" description="Polar residues" evidence="2">
    <location>
        <begin position="123"/>
        <end position="138"/>
    </location>
</feature>
<feature type="compositionally biased region" description="Basic residues" evidence="2">
    <location>
        <begin position="61"/>
        <end position="72"/>
    </location>
</feature>
<dbReference type="EMBL" id="JAJSOF020000005">
    <property type="protein sequence ID" value="KAJ4447075.1"/>
    <property type="molecule type" value="Genomic_DNA"/>
</dbReference>
<feature type="region of interest" description="Disordered" evidence="2">
    <location>
        <begin position="29"/>
        <end position="162"/>
    </location>
</feature>
<organism evidence="3 4">
    <name type="scientific">Periplaneta americana</name>
    <name type="common">American cockroach</name>
    <name type="synonym">Blatta americana</name>
    <dbReference type="NCBI Taxonomy" id="6978"/>
    <lineage>
        <taxon>Eukaryota</taxon>
        <taxon>Metazoa</taxon>
        <taxon>Ecdysozoa</taxon>
        <taxon>Arthropoda</taxon>
        <taxon>Hexapoda</taxon>
        <taxon>Insecta</taxon>
        <taxon>Pterygota</taxon>
        <taxon>Neoptera</taxon>
        <taxon>Polyneoptera</taxon>
        <taxon>Dictyoptera</taxon>
        <taxon>Blattodea</taxon>
        <taxon>Blattoidea</taxon>
        <taxon>Blattidae</taxon>
        <taxon>Blattinae</taxon>
        <taxon>Periplaneta</taxon>
    </lineage>
</organism>
<gene>
    <name evidence="3" type="ORF">ANN_09064</name>
</gene>
<sequence>MYKDIKSSIMPPPVFTSVPSLPMFVVQSGENRMSQLEEPEPSNAQSNSDVTSGGIESETHQRHHRKHSKRRTRSLDKPDSVGEGNSSREEMVLPRRHRHHHHRRKPHKDILQTPEREGITFQGEPTQSDVSEIPTEQQPKPKPRRKLHVGGMEHSQNRTGSHSALLLELDRVTKENKELSRHLQQLSHSSQDSGYQQTAVDETLRKKDEHIERLTAEVLKLERSNRDLETQLGKCGTELEKLENRHTNDLEQMNSLQAKNQELDEDVTMLKNLVYRLNIEVDRYQQKLHKHGGTGELPPLKNISTTVQDKEASAMWNNINKSALGPLLDAYQETIKEKDDLIHNYEQDLNKFVANCKQVVAENEKLYQELEEANKQIEERSGTWQTLQQDASLAQEQNDLLTNQIQLQKDKLQEIQTVYDERGGFFCKHPKTILTKLEQHSWIKIEMARDHSAQECFQGLREACGDAALPYRTAARWVKAFREGLVAPVPKGRLFEELKAKYETDKTHLTSQVQELQAEKPHLEVQLANVTSENKRLQIHVKTLDREHHPKVFHIHFRKMQNRCEELQSRLVTCQVSRDASKRQLQKAMSFAEELVAEQENLLRQLHAKQEENNSIARLGTTIVCRMGSLKTKLKWLKEGKLMINKISQLGPMDPSTNSRCGPPDILGTVQKDAWTELDVVEKRIRRQETDVGRMKDEYHKEVLRLRNLVKQKEIIIGRLQREKTKTQEDLEVVWRAATSEDIRIKERLKQASLLPGKESDILRSHNRTYN</sequence>